<keyword evidence="2" id="KW-1133">Transmembrane helix</keyword>
<keyword evidence="4" id="KW-1185">Reference proteome</keyword>
<feature type="compositionally biased region" description="Acidic residues" evidence="1">
    <location>
        <begin position="81"/>
        <end position="96"/>
    </location>
</feature>
<accession>A0A1M5JRZ5</accession>
<dbReference type="EMBL" id="FQVT01000012">
    <property type="protein sequence ID" value="SHG43185.1"/>
    <property type="molecule type" value="Genomic_DNA"/>
</dbReference>
<dbReference type="STRING" id="1073325.SAMN05444483_11216"/>
<dbReference type="RefSeq" id="WP_072880800.1">
    <property type="nucleotide sequence ID" value="NZ_FQVT01000012.1"/>
</dbReference>
<sequence length="276" mass="29744">MSMLETKHEKKSFTITVILHVLLIALLFLLGFTYLDPPPESGIAINFGTAEVGSGNEQPTEPVKSAPKRNTAPQTQPEPEPIIEEEVVTQELEEAPVIEKKEKPKPVVEKKPEPKPKEEEPPVEEPEPKPDKSTTDAMSSILNGPEKSGTAESGEGNDNQAGDKGDPEGDLNASSYYGTGSGLDGDGNYRLGGRRALNKEKFVQDCNESGIVVVRIEVNRDGQVINATPGVKGTTNSASCLTEPAKRAAMATRFNSDDNAPSRQVGTIIYNFKLSE</sequence>
<reference evidence="4" key="1">
    <citation type="submission" date="2016-11" db="EMBL/GenBank/DDBJ databases">
        <authorList>
            <person name="Varghese N."/>
            <person name="Submissions S."/>
        </authorList>
    </citation>
    <scope>NUCLEOTIDE SEQUENCE [LARGE SCALE GENOMIC DNA]</scope>
    <source>
        <strain evidence="4">DSM 24579</strain>
    </source>
</reference>
<feature type="compositionally biased region" description="Basic and acidic residues" evidence="1">
    <location>
        <begin position="97"/>
        <end position="134"/>
    </location>
</feature>
<evidence type="ECO:0000256" key="1">
    <source>
        <dbReference type="SAM" id="MobiDB-lite"/>
    </source>
</evidence>
<proteinExistence type="predicted"/>
<keyword evidence="2" id="KW-0472">Membrane</keyword>
<protein>
    <submittedName>
        <fullName evidence="3">Outer membrane transport energization protein TonB</fullName>
    </submittedName>
</protein>
<feature type="transmembrane region" description="Helical" evidence="2">
    <location>
        <begin position="12"/>
        <end position="35"/>
    </location>
</feature>
<dbReference type="AlphaFoldDB" id="A0A1M5JRZ5"/>
<feature type="region of interest" description="Disordered" evidence="1">
    <location>
        <begin position="52"/>
        <end position="186"/>
    </location>
</feature>
<dbReference type="OrthoDB" id="676306at2"/>
<organism evidence="3 4">
    <name type="scientific">Salegentibacter echinorum</name>
    <dbReference type="NCBI Taxonomy" id="1073325"/>
    <lineage>
        <taxon>Bacteria</taxon>
        <taxon>Pseudomonadati</taxon>
        <taxon>Bacteroidota</taxon>
        <taxon>Flavobacteriia</taxon>
        <taxon>Flavobacteriales</taxon>
        <taxon>Flavobacteriaceae</taxon>
        <taxon>Salegentibacter</taxon>
    </lineage>
</organism>
<name>A0A1M5JRZ5_SALEC</name>
<evidence type="ECO:0000256" key="2">
    <source>
        <dbReference type="SAM" id="Phobius"/>
    </source>
</evidence>
<evidence type="ECO:0000313" key="4">
    <source>
        <dbReference type="Proteomes" id="UP000183945"/>
    </source>
</evidence>
<evidence type="ECO:0000313" key="3">
    <source>
        <dbReference type="EMBL" id="SHG43185.1"/>
    </source>
</evidence>
<gene>
    <name evidence="3" type="ORF">SAMN05444483_11216</name>
</gene>
<keyword evidence="2" id="KW-0812">Transmembrane</keyword>
<dbReference type="Proteomes" id="UP000183945">
    <property type="component" value="Unassembled WGS sequence"/>
</dbReference>